<dbReference type="AlphaFoldDB" id="A0A7W8M5U3"/>
<sequence length="190" mass="22307">MFEIEFSTGRQLEERKTALYKKKSSVLSSRSFQIISLSAVCAFFMIALFLGIDISRLQTPLPLHEKILMHLRLMLFFGGLCFIVFLLLVNFIRPLQIHFPGTKLDYDGHYPAETFHLSFGTGHFTVTRNSERTDFKYTDIHRVFKDRRGLLLADIDLYIPLEILTQSERKLLIRRFTRPRRKQYRRGSGT</sequence>
<protein>
    <recommendedName>
        <fullName evidence="4">YcxB-like protein domain-containing protein</fullName>
    </recommendedName>
</protein>
<accession>A0A7W8M5U3</accession>
<evidence type="ECO:0000256" key="1">
    <source>
        <dbReference type="SAM" id="Phobius"/>
    </source>
</evidence>
<keyword evidence="1" id="KW-0812">Transmembrane</keyword>
<gene>
    <name evidence="2" type="ORF">HNP82_001859</name>
</gene>
<feature type="transmembrane region" description="Helical" evidence="1">
    <location>
        <begin position="73"/>
        <end position="92"/>
    </location>
</feature>
<evidence type="ECO:0000313" key="3">
    <source>
        <dbReference type="Proteomes" id="UP000543642"/>
    </source>
</evidence>
<keyword evidence="1" id="KW-1133">Transmembrane helix</keyword>
<name>A0A7W8M5U3_9FIRM</name>
<feature type="transmembrane region" description="Helical" evidence="1">
    <location>
        <begin position="32"/>
        <end position="52"/>
    </location>
</feature>
<evidence type="ECO:0000313" key="2">
    <source>
        <dbReference type="EMBL" id="MBB5264731.1"/>
    </source>
</evidence>
<keyword evidence="3" id="KW-1185">Reference proteome</keyword>
<dbReference type="EMBL" id="JACHFW010000006">
    <property type="protein sequence ID" value="MBB5264731.1"/>
    <property type="molecule type" value="Genomic_DNA"/>
</dbReference>
<evidence type="ECO:0008006" key="4">
    <source>
        <dbReference type="Google" id="ProtNLM"/>
    </source>
</evidence>
<reference evidence="2 3" key="1">
    <citation type="submission" date="2020-08" db="EMBL/GenBank/DDBJ databases">
        <title>Genomic Encyclopedia of Type Strains, Phase IV (KMG-IV): sequencing the most valuable type-strain genomes for metagenomic binning, comparative biology and taxonomic classification.</title>
        <authorList>
            <person name="Goeker M."/>
        </authorList>
    </citation>
    <scope>NUCLEOTIDE SEQUENCE [LARGE SCALE GENOMIC DNA]</scope>
    <source>
        <strain evidence="2 3">DSM 106146</strain>
    </source>
</reference>
<comment type="caution">
    <text evidence="2">The sequence shown here is derived from an EMBL/GenBank/DDBJ whole genome shotgun (WGS) entry which is preliminary data.</text>
</comment>
<dbReference type="Proteomes" id="UP000543642">
    <property type="component" value="Unassembled WGS sequence"/>
</dbReference>
<organism evidence="2 3">
    <name type="scientific">Catenibacillus scindens</name>
    <dbReference type="NCBI Taxonomy" id="673271"/>
    <lineage>
        <taxon>Bacteria</taxon>
        <taxon>Bacillati</taxon>
        <taxon>Bacillota</taxon>
        <taxon>Clostridia</taxon>
        <taxon>Lachnospirales</taxon>
        <taxon>Lachnospiraceae</taxon>
        <taxon>Catenibacillus</taxon>
    </lineage>
</organism>
<proteinExistence type="predicted"/>
<keyword evidence="1" id="KW-0472">Membrane</keyword>
<dbReference type="RefSeq" id="WP_183773610.1">
    <property type="nucleotide sequence ID" value="NZ_JACHFW010000006.1"/>
</dbReference>